<dbReference type="GO" id="GO:0004386">
    <property type="term" value="F:helicase activity"/>
    <property type="evidence" value="ECO:0007669"/>
    <property type="project" value="UniProtKB-KW"/>
</dbReference>
<organism evidence="1 2">
    <name type="scientific">Pandoraea anhela</name>
    <dbReference type="NCBI Taxonomy" id="2508295"/>
    <lineage>
        <taxon>Bacteria</taxon>
        <taxon>Pseudomonadati</taxon>
        <taxon>Pseudomonadota</taxon>
        <taxon>Betaproteobacteria</taxon>
        <taxon>Burkholderiales</taxon>
        <taxon>Burkholderiaceae</taxon>
        <taxon>Pandoraea</taxon>
    </lineage>
</organism>
<protein>
    <submittedName>
        <fullName evidence="1">DEAD/DEAH box helicase</fullName>
    </submittedName>
</protein>
<keyword evidence="1" id="KW-0378">Hydrolase</keyword>
<dbReference type="RefSeq" id="WP_174995136.1">
    <property type="nucleotide sequence ID" value="NZ_CABPSB010000030.1"/>
</dbReference>
<dbReference type="AlphaFoldDB" id="A0A5E4Z1P4"/>
<gene>
    <name evidence="1" type="ORF">PAN31108_04987</name>
</gene>
<sequence>MAGAAAGTAIGYPVGSKIQGGLNDVLNPWYRQVGGRPYYALEGPFALNPQFSETLLFSGLLLAPRALSGLISYEVEWRLVRAAKDSQVTYFGDARDAAIIRFNDSKRLAPWAIVYPLPTLRKLTSLRDLGAEASSADLVAATKQR</sequence>
<keyword evidence="1" id="KW-0347">Helicase</keyword>
<dbReference type="Proteomes" id="UP000406256">
    <property type="component" value="Unassembled WGS sequence"/>
</dbReference>
<reference evidence="1 2" key="1">
    <citation type="submission" date="2019-08" db="EMBL/GenBank/DDBJ databases">
        <authorList>
            <person name="Peeters C."/>
        </authorList>
    </citation>
    <scope>NUCLEOTIDE SEQUENCE [LARGE SCALE GENOMIC DNA]</scope>
    <source>
        <strain evidence="1 2">LMG 31108</strain>
    </source>
</reference>
<keyword evidence="1" id="KW-0547">Nucleotide-binding</keyword>
<accession>A0A5E4Z1P4</accession>
<keyword evidence="1" id="KW-0067">ATP-binding</keyword>
<proteinExistence type="predicted"/>
<dbReference type="EMBL" id="CABPSB010000030">
    <property type="protein sequence ID" value="VVE55151.1"/>
    <property type="molecule type" value="Genomic_DNA"/>
</dbReference>
<evidence type="ECO:0000313" key="1">
    <source>
        <dbReference type="EMBL" id="VVE55151.1"/>
    </source>
</evidence>
<name>A0A5E4Z1P4_9BURK</name>
<evidence type="ECO:0000313" key="2">
    <source>
        <dbReference type="Proteomes" id="UP000406256"/>
    </source>
</evidence>
<keyword evidence="2" id="KW-1185">Reference proteome</keyword>